<dbReference type="PANTHER" id="PTHR43679:SF2">
    <property type="entry name" value="OCTANOYL-[GCVH]:PROTEIN N-OCTANOYLTRANSFERASE"/>
    <property type="match status" value="1"/>
</dbReference>
<dbReference type="GO" id="GO:0009249">
    <property type="term" value="P:protein lipoylation"/>
    <property type="evidence" value="ECO:0007669"/>
    <property type="project" value="UniProtKB-ARBA"/>
</dbReference>
<dbReference type="OrthoDB" id="2080934at2"/>
<dbReference type="GO" id="GO:0016874">
    <property type="term" value="F:ligase activity"/>
    <property type="evidence" value="ECO:0007669"/>
    <property type="project" value="UniProtKB-KW"/>
</dbReference>
<dbReference type="Proteomes" id="UP000282311">
    <property type="component" value="Unassembled WGS sequence"/>
</dbReference>
<dbReference type="AlphaFoldDB" id="A0A3B0CIN2"/>
<dbReference type="GO" id="GO:0140096">
    <property type="term" value="F:catalytic activity, acting on a protein"/>
    <property type="evidence" value="ECO:0007669"/>
    <property type="project" value="UniProtKB-ARBA"/>
</dbReference>
<evidence type="ECO:0000313" key="3">
    <source>
        <dbReference type="Proteomes" id="UP000282311"/>
    </source>
</evidence>
<dbReference type="InterPro" id="IPR004143">
    <property type="entry name" value="BPL_LPL_catalytic"/>
</dbReference>
<feature type="domain" description="BPL/LPL catalytic" evidence="1">
    <location>
        <begin position="39"/>
        <end position="223"/>
    </location>
</feature>
<sequence>MTGRIPSPFYIQNSSENKLVGDILFPFAYDELMCHKAGEGSQPFVHIWRHDKAIVLGLRDRRLPNIDWAMEWLRMHGYAVGVRNSGGAAVSLDPGVVNVSIVMPNPSGRLEFKEDFELMYALIRESFAKLGLDAAKGEVAGSYCPGEYDISVGGRKLCGISQRRQTKAFIVNAFINVEGHAYRRGELVRNFYEVATGGNMELDVPKVEPETMATLAELGGPGVTVRTFVQALVGTLESWGGTVGRHPDKPSMQELERMVATLRSRYDRSGGSEEE</sequence>
<dbReference type="PROSITE" id="PS51733">
    <property type="entry name" value="BPL_LPL_CATALYTIC"/>
    <property type="match status" value="1"/>
</dbReference>
<dbReference type="SUPFAM" id="SSF55681">
    <property type="entry name" value="Class II aaRS and biotin synthetases"/>
    <property type="match status" value="1"/>
</dbReference>
<evidence type="ECO:0000259" key="1">
    <source>
        <dbReference type="PROSITE" id="PS51733"/>
    </source>
</evidence>
<reference evidence="2 3" key="1">
    <citation type="journal article" date="2007" name="Int. J. Syst. Evol. Microbiol.">
        <title>Paenibacillus ginsengarvi sp. nov., isolated from soil from ginseng cultivation.</title>
        <authorList>
            <person name="Yoon M.H."/>
            <person name="Ten L.N."/>
            <person name="Im W.T."/>
        </authorList>
    </citation>
    <scope>NUCLEOTIDE SEQUENCE [LARGE SCALE GENOMIC DNA]</scope>
    <source>
        <strain evidence="2 3">KCTC 13059</strain>
    </source>
</reference>
<gene>
    <name evidence="2" type="ORF">D7M11_10005</name>
</gene>
<keyword evidence="3" id="KW-1185">Reference proteome</keyword>
<accession>A0A3B0CIN2</accession>
<evidence type="ECO:0000313" key="2">
    <source>
        <dbReference type="EMBL" id="RKN84860.1"/>
    </source>
</evidence>
<dbReference type="Gene3D" id="3.30.930.10">
    <property type="entry name" value="Bira Bifunctional Protein, Domain 2"/>
    <property type="match status" value="1"/>
</dbReference>
<dbReference type="GO" id="GO:0016740">
    <property type="term" value="F:transferase activity"/>
    <property type="evidence" value="ECO:0007669"/>
    <property type="project" value="UniProtKB-ARBA"/>
</dbReference>
<proteinExistence type="predicted"/>
<dbReference type="RefSeq" id="WP_120747066.1">
    <property type="nucleotide sequence ID" value="NZ_RBAH01000006.1"/>
</dbReference>
<protein>
    <submittedName>
        <fullName evidence="2">Lipoate--protein ligase family protein</fullName>
    </submittedName>
</protein>
<dbReference type="PANTHER" id="PTHR43679">
    <property type="entry name" value="OCTANOYLTRANSFERASE LIPM-RELATED"/>
    <property type="match status" value="1"/>
</dbReference>
<dbReference type="InterPro" id="IPR045864">
    <property type="entry name" value="aa-tRNA-synth_II/BPL/LPL"/>
</dbReference>
<dbReference type="InterPro" id="IPR050664">
    <property type="entry name" value="Octanoyltrans_LipM/LipL"/>
</dbReference>
<dbReference type="EMBL" id="RBAH01000006">
    <property type="protein sequence ID" value="RKN84860.1"/>
    <property type="molecule type" value="Genomic_DNA"/>
</dbReference>
<name>A0A3B0CIN2_9BACL</name>
<keyword evidence="2" id="KW-0436">Ligase</keyword>
<dbReference type="CDD" id="cd16443">
    <property type="entry name" value="LplA"/>
    <property type="match status" value="1"/>
</dbReference>
<comment type="caution">
    <text evidence="2">The sequence shown here is derived from an EMBL/GenBank/DDBJ whole genome shotgun (WGS) entry which is preliminary data.</text>
</comment>
<organism evidence="2 3">
    <name type="scientific">Paenibacillus ginsengarvi</name>
    <dbReference type="NCBI Taxonomy" id="400777"/>
    <lineage>
        <taxon>Bacteria</taxon>
        <taxon>Bacillati</taxon>
        <taxon>Bacillota</taxon>
        <taxon>Bacilli</taxon>
        <taxon>Bacillales</taxon>
        <taxon>Paenibacillaceae</taxon>
        <taxon>Paenibacillus</taxon>
    </lineage>
</organism>
<dbReference type="Pfam" id="PF21948">
    <property type="entry name" value="LplA-B_cat"/>
    <property type="match status" value="1"/>
</dbReference>